<dbReference type="OrthoDB" id="2246127at2759"/>
<comment type="caution">
    <text evidence="1">The sequence shown here is derived from an EMBL/GenBank/DDBJ whole genome shotgun (WGS) entry which is preliminary data.</text>
</comment>
<protein>
    <submittedName>
        <fullName evidence="1">Uncharacterized protein</fullName>
    </submittedName>
</protein>
<dbReference type="AlphaFoldDB" id="A0A9P6THV7"/>
<gene>
    <name evidence="1" type="ORF">CROQUDRAFT_27304</name>
</gene>
<feature type="non-terminal residue" evidence="1">
    <location>
        <position position="101"/>
    </location>
</feature>
<organism evidence="1 2">
    <name type="scientific">Cronartium quercuum f. sp. fusiforme G11</name>
    <dbReference type="NCBI Taxonomy" id="708437"/>
    <lineage>
        <taxon>Eukaryota</taxon>
        <taxon>Fungi</taxon>
        <taxon>Dikarya</taxon>
        <taxon>Basidiomycota</taxon>
        <taxon>Pucciniomycotina</taxon>
        <taxon>Pucciniomycetes</taxon>
        <taxon>Pucciniales</taxon>
        <taxon>Coleosporiaceae</taxon>
        <taxon>Cronartium</taxon>
    </lineage>
</organism>
<keyword evidence="2" id="KW-1185">Reference proteome</keyword>
<evidence type="ECO:0000313" key="2">
    <source>
        <dbReference type="Proteomes" id="UP000886653"/>
    </source>
</evidence>
<dbReference type="EMBL" id="MU167209">
    <property type="protein sequence ID" value="KAG0152125.1"/>
    <property type="molecule type" value="Genomic_DNA"/>
</dbReference>
<reference evidence="1" key="1">
    <citation type="submission" date="2013-11" db="EMBL/GenBank/DDBJ databases">
        <title>Genome sequence of the fusiform rust pathogen reveals effectors for host alternation and coevolution with pine.</title>
        <authorList>
            <consortium name="DOE Joint Genome Institute"/>
            <person name="Smith K."/>
            <person name="Pendleton A."/>
            <person name="Kubisiak T."/>
            <person name="Anderson C."/>
            <person name="Salamov A."/>
            <person name="Aerts A."/>
            <person name="Riley R."/>
            <person name="Clum A."/>
            <person name="Lindquist E."/>
            <person name="Ence D."/>
            <person name="Campbell M."/>
            <person name="Kronenberg Z."/>
            <person name="Feau N."/>
            <person name="Dhillon B."/>
            <person name="Hamelin R."/>
            <person name="Burleigh J."/>
            <person name="Smith J."/>
            <person name="Yandell M."/>
            <person name="Nelson C."/>
            <person name="Grigoriev I."/>
            <person name="Davis J."/>
        </authorList>
    </citation>
    <scope>NUCLEOTIDE SEQUENCE</scope>
    <source>
        <strain evidence="1">G11</strain>
    </source>
</reference>
<sequence>NMIGIIILGGTRTLMAKKQYEQVRFGVSLAGLTLPAYDTVKDHLTCLKGLLGLKLVNWISPLDNECYVMQIDVLVGLELAKPDLVQHLKFYAELRLNGMVE</sequence>
<evidence type="ECO:0000313" key="1">
    <source>
        <dbReference type="EMBL" id="KAG0152125.1"/>
    </source>
</evidence>
<dbReference type="Proteomes" id="UP000886653">
    <property type="component" value="Unassembled WGS sequence"/>
</dbReference>
<accession>A0A9P6THV7</accession>
<feature type="non-terminal residue" evidence="1">
    <location>
        <position position="1"/>
    </location>
</feature>
<proteinExistence type="predicted"/>
<name>A0A9P6THV7_9BASI</name>